<dbReference type="EMBL" id="BJOU01000002">
    <property type="protein sequence ID" value="GED98374.1"/>
    <property type="molecule type" value="Genomic_DNA"/>
</dbReference>
<sequence>MIREWGFSVMQPLTRSEIARARETLLHGVQAFNDTWVTTNCRVIVPAEEISDLSSDTVGRRILQTFEAEGQTKLLCLTTRDLGADDREQAVIAPVSEIERWWKEHSFIDTVIASPDLDSAVLLTVDEFLLVGGDRSFVEAVLGKPLDAARAEFTEYAEDMANASRHLPGIAQKWCADH</sequence>
<gene>
    <name evidence="1" type="ORF">nbrc107697_24130</name>
</gene>
<evidence type="ECO:0000313" key="2">
    <source>
        <dbReference type="Proteomes" id="UP000444980"/>
    </source>
</evidence>
<comment type="caution">
    <text evidence="1">The sequence shown here is derived from an EMBL/GenBank/DDBJ whole genome shotgun (WGS) entry which is preliminary data.</text>
</comment>
<keyword evidence="2" id="KW-1185">Reference proteome</keyword>
<dbReference type="AlphaFoldDB" id="A0A7I9UYW0"/>
<accession>A0A7I9UYW0</accession>
<reference evidence="2" key="1">
    <citation type="submission" date="2019-06" db="EMBL/GenBank/DDBJ databases">
        <title>Gordonia isolated from sludge of a wastewater treatment plant.</title>
        <authorList>
            <person name="Tamura T."/>
            <person name="Aoyama K."/>
            <person name="Kang Y."/>
            <person name="Saito S."/>
            <person name="Akiyama N."/>
            <person name="Yazawa K."/>
            <person name="Gonoi T."/>
            <person name="Mikami Y."/>
        </authorList>
    </citation>
    <scope>NUCLEOTIDE SEQUENCE [LARGE SCALE GENOMIC DNA]</scope>
    <source>
        <strain evidence="2">NBRC 107697</strain>
    </source>
</reference>
<organism evidence="1 2">
    <name type="scientific">Gordonia crocea</name>
    <dbReference type="NCBI Taxonomy" id="589162"/>
    <lineage>
        <taxon>Bacteria</taxon>
        <taxon>Bacillati</taxon>
        <taxon>Actinomycetota</taxon>
        <taxon>Actinomycetes</taxon>
        <taxon>Mycobacteriales</taxon>
        <taxon>Gordoniaceae</taxon>
        <taxon>Gordonia</taxon>
    </lineage>
</organism>
<name>A0A7I9UYW0_9ACTN</name>
<protein>
    <submittedName>
        <fullName evidence="1">Uncharacterized protein</fullName>
    </submittedName>
</protein>
<dbReference type="Proteomes" id="UP000444980">
    <property type="component" value="Unassembled WGS sequence"/>
</dbReference>
<evidence type="ECO:0000313" key="1">
    <source>
        <dbReference type="EMBL" id="GED98374.1"/>
    </source>
</evidence>
<proteinExistence type="predicted"/>